<evidence type="ECO:0000313" key="3">
    <source>
        <dbReference type="Proteomes" id="UP000001861"/>
    </source>
</evidence>
<proteinExistence type="predicted"/>
<organism evidence="2 3">
    <name type="scientific">Coprinopsis cinerea (strain Okayama-7 / 130 / ATCC MYA-4618 / FGSC 9003)</name>
    <name type="common">Inky cap fungus</name>
    <name type="synonym">Hormographiella aspergillata</name>
    <dbReference type="NCBI Taxonomy" id="240176"/>
    <lineage>
        <taxon>Eukaryota</taxon>
        <taxon>Fungi</taxon>
        <taxon>Dikarya</taxon>
        <taxon>Basidiomycota</taxon>
        <taxon>Agaricomycotina</taxon>
        <taxon>Agaricomycetes</taxon>
        <taxon>Agaricomycetidae</taxon>
        <taxon>Agaricales</taxon>
        <taxon>Agaricineae</taxon>
        <taxon>Psathyrellaceae</taxon>
        <taxon>Coprinopsis</taxon>
    </lineage>
</organism>
<keyword evidence="3" id="KW-1185">Reference proteome</keyword>
<dbReference type="STRING" id="240176.A8N2P8"/>
<keyword evidence="1" id="KW-0472">Membrane</keyword>
<gene>
    <name evidence="2" type="ORF">CC1G_01862</name>
</gene>
<reference evidence="2 3" key="1">
    <citation type="journal article" date="2010" name="Proc. Natl. Acad. Sci. U.S.A.">
        <title>Insights into evolution of multicellular fungi from the assembled chromosomes of the mushroom Coprinopsis cinerea (Coprinus cinereus).</title>
        <authorList>
            <person name="Stajich J.E."/>
            <person name="Wilke S.K."/>
            <person name="Ahren D."/>
            <person name="Au C.H."/>
            <person name="Birren B.W."/>
            <person name="Borodovsky M."/>
            <person name="Burns C."/>
            <person name="Canback B."/>
            <person name="Casselton L.A."/>
            <person name="Cheng C.K."/>
            <person name="Deng J."/>
            <person name="Dietrich F.S."/>
            <person name="Fargo D.C."/>
            <person name="Farman M.L."/>
            <person name="Gathman A.C."/>
            <person name="Goldberg J."/>
            <person name="Guigo R."/>
            <person name="Hoegger P.J."/>
            <person name="Hooker J.B."/>
            <person name="Huggins A."/>
            <person name="James T.Y."/>
            <person name="Kamada T."/>
            <person name="Kilaru S."/>
            <person name="Kodira C."/>
            <person name="Kues U."/>
            <person name="Kupfer D."/>
            <person name="Kwan H.S."/>
            <person name="Lomsadze A."/>
            <person name="Li W."/>
            <person name="Lilly W.W."/>
            <person name="Ma L.J."/>
            <person name="Mackey A.J."/>
            <person name="Manning G."/>
            <person name="Martin F."/>
            <person name="Muraguchi H."/>
            <person name="Natvig D.O."/>
            <person name="Palmerini H."/>
            <person name="Ramesh M.A."/>
            <person name="Rehmeyer C.J."/>
            <person name="Roe B.A."/>
            <person name="Shenoy N."/>
            <person name="Stanke M."/>
            <person name="Ter-Hovhannisyan V."/>
            <person name="Tunlid A."/>
            <person name="Velagapudi R."/>
            <person name="Vision T.J."/>
            <person name="Zeng Q."/>
            <person name="Zolan M.E."/>
            <person name="Pukkila P.J."/>
        </authorList>
    </citation>
    <scope>NUCLEOTIDE SEQUENCE [LARGE SCALE GENOMIC DNA]</scope>
    <source>
        <strain evidence="3">Okayama-7 / 130 / ATCC MYA-4618 / FGSC 9003</strain>
    </source>
</reference>
<dbReference type="VEuPathDB" id="FungiDB:CC1G_01862"/>
<dbReference type="KEGG" id="cci:CC1G_01862"/>
<sequence length="503" mass="57637">MDSDSEANNLLTGATNNVNRKRQGLGLVLHPFFTIACISVAVFSVAGIISSGLWSQGLSQKPLSDVEPSFLPESSEQLPGVAIDPLDPSRFIRGPPTSRFRDNLLADKKYITSWISAGWTNDVMTYINLIYLGIITERIPIIPPFTPSHIGGLDTVRPIVLSEVFDVQRLRTAIRTPILEWHEVKNPNSTELEELGCWNTWEAVQERERFPRRSPIPNLLSLGIRSRPPFNYTRPTILTSLSTDISYTLAPSWIKLIPNYIHDLHVTFWSLAALAFPEHRKENLGNPRESEINKVRLPPDEQLLCYDYLYYVCAHQPFEYDFDFSPAWRFVGQHLHWSSKVQDLIDQYVRRTIGVPEGEKTPAWITIHIRHGDFKNWCNDVPLDECFAPLDVVERRVEEVKKELFDRKGIVVEHVIMTSDERDETWWKDVRSRGWLEVDHSDTVERYGTWYPVLIDAGIQSSGMGFVGTDRSTMSILARRRVQSWQDGSVRTVKWGKVGADDH</sequence>
<dbReference type="RefSeq" id="XP_001829182.2">
    <property type="nucleotide sequence ID" value="XM_001829130.2"/>
</dbReference>
<dbReference type="InParanoid" id="A8N2P8"/>
<dbReference type="GeneID" id="6005608"/>
<dbReference type="AlphaFoldDB" id="A8N2P8"/>
<dbReference type="CDD" id="cd11296">
    <property type="entry name" value="O-FucT_like"/>
    <property type="match status" value="1"/>
</dbReference>
<accession>A8N2P8</accession>
<dbReference type="HOGENOM" id="CLU_032339_0_0_1"/>
<comment type="caution">
    <text evidence="2">The sequence shown here is derived from an EMBL/GenBank/DDBJ whole genome shotgun (WGS) entry which is preliminary data.</text>
</comment>
<dbReference type="Proteomes" id="UP000001861">
    <property type="component" value="Unassembled WGS sequence"/>
</dbReference>
<keyword evidence="1" id="KW-1133">Transmembrane helix</keyword>
<evidence type="ECO:0000313" key="2">
    <source>
        <dbReference type="EMBL" id="EAU92817.2"/>
    </source>
</evidence>
<feature type="transmembrane region" description="Helical" evidence="1">
    <location>
        <begin position="27"/>
        <end position="54"/>
    </location>
</feature>
<keyword evidence="1" id="KW-0812">Transmembrane</keyword>
<dbReference type="OMA" id="DYLYYAC"/>
<name>A8N2P8_COPC7</name>
<protein>
    <submittedName>
        <fullName evidence="2">Uncharacterized protein</fullName>
    </submittedName>
</protein>
<dbReference type="OrthoDB" id="423313at2759"/>
<dbReference type="Gene3D" id="3.40.50.11350">
    <property type="match status" value="1"/>
</dbReference>
<dbReference type="EMBL" id="AACS02000001">
    <property type="protein sequence ID" value="EAU92817.2"/>
    <property type="molecule type" value="Genomic_DNA"/>
</dbReference>
<evidence type="ECO:0000256" key="1">
    <source>
        <dbReference type="SAM" id="Phobius"/>
    </source>
</evidence>
<dbReference type="eggNOG" id="ENOG502SM7G">
    <property type="taxonomic scope" value="Eukaryota"/>
</dbReference>